<evidence type="ECO:0000259" key="1">
    <source>
        <dbReference type="Pfam" id="PF17921"/>
    </source>
</evidence>
<reference evidence="2" key="1">
    <citation type="submission" date="2021-03" db="EMBL/GenBank/DDBJ databases">
        <title>Draft genome sequence of rust myrtle Austropuccinia psidii MF-1, a brazilian biotype.</title>
        <authorList>
            <person name="Quecine M.C."/>
            <person name="Pachon D.M.R."/>
            <person name="Bonatelli M.L."/>
            <person name="Correr F.H."/>
            <person name="Franceschini L.M."/>
            <person name="Leite T.F."/>
            <person name="Margarido G.R.A."/>
            <person name="Almeida C.A."/>
            <person name="Ferrarezi J.A."/>
            <person name="Labate C.A."/>
        </authorList>
    </citation>
    <scope>NUCLEOTIDE SEQUENCE</scope>
    <source>
        <strain evidence="2">MF-1</strain>
    </source>
</reference>
<protein>
    <recommendedName>
        <fullName evidence="1">Integrase zinc-binding domain-containing protein</fullName>
    </recommendedName>
</protein>
<keyword evidence="3" id="KW-1185">Reference proteome</keyword>
<sequence length="231" mass="27020">MSLKVLTCPQACWVEFLSESHFSITYSPGILATLPDALSCRDNMYPERRVDFIGKNHQSFHQILKKNEIKELRFFSIKVEVFSDLVEQIKKAVWQDKDYREIIKKLARHESVSDYALEPEPKLVLFKDIVVIPENHELQLDILQIPHHSPLAFLPGQEKTFNLMKRDFHCNGMNQFTKDYLYSCRQCSRKKNTHHKMFGLLKPLQMASGTGNHHQWTLSLNCICQEALIQF</sequence>
<dbReference type="AlphaFoldDB" id="A0A9Q3CEP4"/>
<dbReference type="EMBL" id="AVOT02007337">
    <property type="protein sequence ID" value="MBW0483676.1"/>
    <property type="molecule type" value="Genomic_DNA"/>
</dbReference>
<evidence type="ECO:0000313" key="2">
    <source>
        <dbReference type="EMBL" id="MBW0483676.1"/>
    </source>
</evidence>
<accession>A0A9Q3CEP4</accession>
<dbReference type="OrthoDB" id="3341476at2759"/>
<organism evidence="2 3">
    <name type="scientific">Austropuccinia psidii MF-1</name>
    <dbReference type="NCBI Taxonomy" id="1389203"/>
    <lineage>
        <taxon>Eukaryota</taxon>
        <taxon>Fungi</taxon>
        <taxon>Dikarya</taxon>
        <taxon>Basidiomycota</taxon>
        <taxon>Pucciniomycotina</taxon>
        <taxon>Pucciniomycetes</taxon>
        <taxon>Pucciniales</taxon>
        <taxon>Sphaerophragmiaceae</taxon>
        <taxon>Austropuccinia</taxon>
    </lineage>
</organism>
<dbReference type="Proteomes" id="UP000765509">
    <property type="component" value="Unassembled WGS sequence"/>
</dbReference>
<name>A0A9Q3CEP4_9BASI</name>
<proteinExistence type="predicted"/>
<dbReference type="Gene3D" id="1.10.340.70">
    <property type="match status" value="1"/>
</dbReference>
<comment type="caution">
    <text evidence="2">The sequence shown here is derived from an EMBL/GenBank/DDBJ whole genome shotgun (WGS) entry which is preliminary data.</text>
</comment>
<feature type="domain" description="Integrase zinc-binding" evidence="1">
    <location>
        <begin position="135"/>
        <end position="192"/>
    </location>
</feature>
<gene>
    <name evidence="2" type="ORF">O181_023391</name>
</gene>
<evidence type="ECO:0000313" key="3">
    <source>
        <dbReference type="Proteomes" id="UP000765509"/>
    </source>
</evidence>
<dbReference type="Pfam" id="PF17921">
    <property type="entry name" value="Integrase_H2C2"/>
    <property type="match status" value="1"/>
</dbReference>
<dbReference type="InterPro" id="IPR041588">
    <property type="entry name" value="Integrase_H2C2"/>
</dbReference>